<keyword evidence="3" id="KW-1185">Reference proteome</keyword>
<accession>A0ABT6RJI3</accession>
<sequence>MLWKKKIKDDKPDSKIILGMIMLNDIDPFNLDNLVEDYNSTYDNEIQESLGDNSSAVLTIAGQTVIVGHIPTPIPSGDIEGTAEYAYNWVNALNDTKDHKSHLIISVMGSKQNQIARFKIFTQVLCSLLRTTNAIGVYKGNQSILVPKVDYLKEASRMTDDYLPLNLWIYFGLQTNDKGNSGYTYGLKEFGKTEMEILNSSKDLEDIRGFLFNMTHYVLDYDVAFKSGQTCGLSADEKIKITLSKGKLAEGDTFKFAY</sequence>
<evidence type="ECO:0000313" key="3">
    <source>
        <dbReference type="Proteomes" id="UP001226434"/>
    </source>
</evidence>
<evidence type="ECO:0000259" key="1">
    <source>
        <dbReference type="Pfam" id="PF14080"/>
    </source>
</evidence>
<dbReference type="Proteomes" id="UP001226434">
    <property type="component" value="Unassembled WGS sequence"/>
</dbReference>
<feature type="domain" description="DUF4261" evidence="1">
    <location>
        <begin position="183"/>
        <end position="255"/>
    </location>
</feature>
<dbReference type="RefSeq" id="WP_282336875.1">
    <property type="nucleotide sequence ID" value="NZ_JASBRG010000008.1"/>
</dbReference>
<dbReference type="EMBL" id="JASBRG010000008">
    <property type="protein sequence ID" value="MDI3322730.1"/>
    <property type="molecule type" value="Genomic_DNA"/>
</dbReference>
<proteinExistence type="predicted"/>
<dbReference type="InterPro" id="IPR025357">
    <property type="entry name" value="DUF4261"/>
</dbReference>
<protein>
    <submittedName>
        <fullName evidence="2">DUF4261 domain-containing protein</fullName>
    </submittedName>
</protein>
<organism evidence="2 3">
    <name type="scientific">Pinibacter soli</name>
    <dbReference type="NCBI Taxonomy" id="3044211"/>
    <lineage>
        <taxon>Bacteria</taxon>
        <taxon>Pseudomonadati</taxon>
        <taxon>Bacteroidota</taxon>
        <taxon>Chitinophagia</taxon>
        <taxon>Chitinophagales</taxon>
        <taxon>Chitinophagaceae</taxon>
        <taxon>Pinibacter</taxon>
    </lineage>
</organism>
<evidence type="ECO:0000313" key="2">
    <source>
        <dbReference type="EMBL" id="MDI3322730.1"/>
    </source>
</evidence>
<gene>
    <name evidence="2" type="ORF">QJ048_23265</name>
</gene>
<dbReference type="Pfam" id="PF14080">
    <property type="entry name" value="DUF4261"/>
    <property type="match status" value="1"/>
</dbReference>
<name>A0ABT6RJI3_9BACT</name>
<reference evidence="2 3" key="1">
    <citation type="submission" date="2023-05" db="EMBL/GenBank/DDBJ databases">
        <title>Genome sequence of Pinibacter sp. MAH-24.</title>
        <authorList>
            <person name="Huq M.A."/>
        </authorList>
    </citation>
    <scope>NUCLEOTIDE SEQUENCE [LARGE SCALE GENOMIC DNA]</scope>
    <source>
        <strain evidence="2 3">MAH-24</strain>
    </source>
</reference>
<comment type="caution">
    <text evidence="2">The sequence shown here is derived from an EMBL/GenBank/DDBJ whole genome shotgun (WGS) entry which is preliminary data.</text>
</comment>